<proteinExistence type="predicted"/>
<evidence type="ECO:0000313" key="3">
    <source>
        <dbReference type="EMBL" id="EWC63023.1"/>
    </source>
</evidence>
<dbReference type="OrthoDB" id="3638805at2"/>
<reference evidence="3 4" key="1">
    <citation type="journal article" date="2014" name="Genome Announc.">
        <title>Draft Genome Sequence of the Antitrypanosomally Active Sponge-Associated Bacterium Actinokineospora sp. Strain EG49.</title>
        <authorList>
            <person name="Harjes J."/>
            <person name="Ryu T."/>
            <person name="Abdelmohsen U.R."/>
            <person name="Moitinho-Silva L."/>
            <person name="Horn H."/>
            <person name="Ravasi T."/>
            <person name="Hentschel U."/>
        </authorList>
    </citation>
    <scope>NUCLEOTIDE SEQUENCE [LARGE SCALE GENOMIC DNA]</scope>
    <source>
        <strain evidence="3 4">EG49</strain>
    </source>
</reference>
<keyword evidence="4" id="KW-1185">Reference proteome</keyword>
<dbReference type="EMBL" id="AYXG01000059">
    <property type="protein sequence ID" value="EWC63023.1"/>
    <property type="molecule type" value="Genomic_DNA"/>
</dbReference>
<sequence length="189" mass="19683">MLIIVLVLVLVAFGLLVGALTTANTLFAWISVAVSVAAAAILVVDWVRSRRTRSAARSAPAVADDHLDDEPEPVVAAGPDPARDEPGATGAEPEPGPAEGAGDEPAEEATDAADLLVVSELDAEVRVLDERPRYHLGRCSFISGKPSLTLPVAEARQLGFTPCALCTPDAVLAARHREGRSAEQPHEAG</sequence>
<dbReference type="RefSeq" id="WP_035280173.1">
    <property type="nucleotide sequence ID" value="NZ_AYXG01000059.1"/>
</dbReference>
<gene>
    <name evidence="3" type="ORF">UO65_1650</name>
</gene>
<evidence type="ECO:0000256" key="2">
    <source>
        <dbReference type="SAM" id="Phobius"/>
    </source>
</evidence>
<accession>W7IRL6</accession>
<evidence type="ECO:0000256" key="1">
    <source>
        <dbReference type="SAM" id="MobiDB-lite"/>
    </source>
</evidence>
<dbReference type="AlphaFoldDB" id="W7IRL6"/>
<name>W7IRL6_9PSEU</name>
<dbReference type="eggNOG" id="ENOG5032YYX">
    <property type="taxonomic scope" value="Bacteria"/>
</dbReference>
<protein>
    <submittedName>
        <fullName evidence="3">Uncharacterized protein</fullName>
    </submittedName>
</protein>
<dbReference type="STRING" id="909613.UO65_1650"/>
<keyword evidence="2" id="KW-0812">Transmembrane</keyword>
<keyword evidence="2" id="KW-0472">Membrane</keyword>
<feature type="compositionally biased region" description="Low complexity" evidence="1">
    <location>
        <begin position="87"/>
        <end position="100"/>
    </location>
</feature>
<dbReference type="PATRIC" id="fig|909613.9.peg.1662"/>
<evidence type="ECO:0000313" key="4">
    <source>
        <dbReference type="Proteomes" id="UP000019277"/>
    </source>
</evidence>
<comment type="caution">
    <text evidence="3">The sequence shown here is derived from an EMBL/GenBank/DDBJ whole genome shotgun (WGS) entry which is preliminary data.</text>
</comment>
<organism evidence="3 4">
    <name type="scientific">Actinokineospora spheciospongiae</name>
    <dbReference type="NCBI Taxonomy" id="909613"/>
    <lineage>
        <taxon>Bacteria</taxon>
        <taxon>Bacillati</taxon>
        <taxon>Actinomycetota</taxon>
        <taxon>Actinomycetes</taxon>
        <taxon>Pseudonocardiales</taxon>
        <taxon>Pseudonocardiaceae</taxon>
        <taxon>Actinokineospora</taxon>
    </lineage>
</organism>
<feature type="transmembrane region" description="Helical" evidence="2">
    <location>
        <begin position="28"/>
        <end position="47"/>
    </location>
</feature>
<dbReference type="Proteomes" id="UP000019277">
    <property type="component" value="Unassembled WGS sequence"/>
</dbReference>
<feature type="region of interest" description="Disordered" evidence="1">
    <location>
        <begin position="58"/>
        <end position="109"/>
    </location>
</feature>
<keyword evidence="2" id="KW-1133">Transmembrane helix</keyword>